<name>A0A7R8ZL78_9CRUS</name>
<reference evidence="1" key="1">
    <citation type="submission" date="2020-11" db="EMBL/GenBank/DDBJ databases">
        <authorList>
            <person name="Tran Van P."/>
        </authorList>
    </citation>
    <scope>NUCLEOTIDE SEQUENCE</scope>
</reference>
<protein>
    <submittedName>
        <fullName evidence="1">Uncharacterized protein</fullName>
    </submittedName>
</protein>
<sequence length="8" mass="931">MEFSDSLC</sequence>
<dbReference type="OrthoDB" id="5596422at2759"/>
<evidence type="ECO:0000313" key="1">
    <source>
        <dbReference type="EMBL" id="CAD7228074.1"/>
    </source>
</evidence>
<proteinExistence type="predicted"/>
<gene>
    <name evidence="1" type="ORF">CTOB1V02_LOCUS5964</name>
</gene>
<dbReference type="EMBL" id="OB661373">
    <property type="protein sequence ID" value="CAD7228074.1"/>
    <property type="molecule type" value="Genomic_DNA"/>
</dbReference>
<accession>A0A7R8ZL78</accession>
<organism evidence="1">
    <name type="scientific">Cyprideis torosa</name>
    <dbReference type="NCBI Taxonomy" id="163714"/>
    <lineage>
        <taxon>Eukaryota</taxon>
        <taxon>Metazoa</taxon>
        <taxon>Ecdysozoa</taxon>
        <taxon>Arthropoda</taxon>
        <taxon>Crustacea</taxon>
        <taxon>Oligostraca</taxon>
        <taxon>Ostracoda</taxon>
        <taxon>Podocopa</taxon>
        <taxon>Podocopida</taxon>
        <taxon>Cytherocopina</taxon>
        <taxon>Cytheroidea</taxon>
        <taxon>Cytherideidae</taxon>
        <taxon>Cyprideis</taxon>
    </lineage>
</organism>